<gene>
    <name evidence="1" type="ORF">GCM10011506_42320</name>
</gene>
<comment type="caution">
    <text evidence="1">The sequence shown here is derived from an EMBL/GenBank/DDBJ whole genome shotgun (WGS) entry which is preliminary data.</text>
</comment>
<proteinExistence type="predicted"/>
<evidence type="ECO:0000313" key="1">
    <source>
        <dbReference type="EMBL" id="GGC52207.1"/>
    </source>
</evidence>
<organism evidence="1 2">
    <name type="scientific">Marivirga lumbricoides</name>
    <dbReference type="NCBI Taxonomy" id="1046115"/>
    <lineage>
        <taxon>Bacteria</taxon>
        <taxon>Pseudomonadati</taxon>
        <taxon>Bacteroidota</taxon>
        <taxon>Cytophagia</taxon>
        <taxon>Cytophagales</taxon>
        <taxon>Marivirgaceae</taxon>
        <taxon>Marivirga</taxon>
    </lineage>
</organism>
<reference evidence="2" key="1">
    <citation type="journal article" date="2019" name="Int. J. Syst. Evol. Microbiol.">
        <title>The Global Catalogue of Microorganisms (GCM) 10K type strain sequencing project: providing services to taxonomists for standard genome sequencing and annotation.</title>
        <authorList>
            <consortium name="The Broad Institute Genomics Platform"/>
            <consortium name="The Broad Institute Genome Sequencing Center for Infectious Disease"/>
            <person name="Wu L."/>
            <person name="Ma J."/>
        </authorList>
    </citation>
    <scope>NUCLEOTIDE SEQUENCE [LARGE SCALE GENOMIC DNA]</scope>
    <source>
        <strain evidence="2">CGMCC 1.10832</strain>
    </source>
</reference>
<keyword evidence="2" id="KW-1185">Reference proteome</keyword>
<protein>
    <submittedName>
        <fullName evidence="1">Uncharacterized protein</fullName>
    </submittedName>
</protein>
<accession>A0ABQ1N327</accession>
<name>A0ABQ1N327_9BACT</name>
<dbReference type="Proteomes" id="UP000636010">
    <property type="component" value="Unassembled WGS sequence"/>
</dbReference>
<sequence length="383" mass="44755">MDGKDLHPSSEQKQFLVENFTSSFEQVISGPFEWYWNFDHQFAGSLMVGTEVGHAIFAEFGKKSALKFSHSYDSQGNIQYSTIEEGPVYNGGKYYLYELDEESYIKKLFVKNSPNGQTLRVWTYIYDDDRKVISKIDEHKYVSSKKNKEIFLFNESSQIVTWKIESEIDNKHKEAFFMFNQDDQVTKFVDFYGEEARFNYNDLGYVSSINFIRADQIYFLKFEYSPQDLKVTTYRDSLLTEVKYYTSSMSFKSLLSYIYEDQTLDFVIESVPSAQSELVEEEVYVEIKEDRSIVKGSSRLVWKEGTDVKSTELNEKTFYDLNGNLLYIYVLEGQGGKWINSDGTFENELQKIPLWLKKFAAFNSLSSQSNFFYSAEGYNVLSY</sequence>
<dbReference type="EMBL" id="BMEC01000016">
    <property type="protein sequence ID" value="GGC52207.1"/>
    <property type="molecule type" value="Genomic_DNA"/>
</dbReference>
<evidence type="ECO:0000313" key="2">
    <source>
        <dbReference type="Proteomes" id="UP000636010"/>
    </source>
</evidence>